<dbReference type="SMART" id="SM00091">
    <property type="entry name" value="PAS"/>
    <property type="match status" value="1"/>
</dbReference>
<dbReference type="RefSeq" id="XP_033394233.1">
    <property type="nucleotide sequence ID" value="XM_033543429.1"/>
</dbReference>
<dbReference type="Proteomes" id="UP000799438">
    <property type="component" value="Unassembled WGS sequence"/>
</dbReference>
<dbReference type="CDD" id="cd00130">
    <property type="entry name" value="PAS"/>
    <property type="match status" value="1"/>
</dbReference>
<feature type="region of interest" description="Disordered" evidence="1">
    <location>
        <begin position="466"/>
        <end position="526"/>
    </location>
</feature>
<feature type="region of interest" description="Disordered" evidence="1">
    <location>
        <begin position="250"/>
        <end position="342"/>
    </location>
</feature>
<dbReference type="InterPro" id="IPR000014">
    <property type="entry name" value="PAS"/>
</dbReference>
<feature type="compositionally biased region" description="Low complexity" evidence="1">
    <location>
        <begin position="292"/>
        <end position="330"/>
    </location>
</feature>
<evidence type="ECO:0000313" key="4">
    <source>
        <dbReference type="Proteomes" id="UP000799438"/>
    </source>
</evidence>
<sequence>MDTTFITIHGESSALATQPASLGADSCMFVTDLSRDARILYASDSIVDILGHTPDEVVNRPAWDFFHPDELPVAQDFHSRGVLLDKAAVLAYCQIRNRQGDWVGCECCFSVVYDVMVCCTSIYRRGSISQKRAVEAPVVRKLFTSSPKDPRYHMLTHLSSKFNLGPQQQTHEPRAALFLNRFTRTLTVMYATSGIEQVIGIPSAVMKGKSFYYCIQENCLEDAVRVLETAKGNDSIAYLRFWFRDPRAVEGAGASSEDETDETMTDVTTEDEEESDAGARRRAPPASLPTQGSSSTTMSSGMDSSTSADDSRQSSSGSGGSSSLSASQPHSGDHPISPAASNAENDPIELEAVVSCTSDGLVVCLRRARPAMPPSTQPQPSADAQPQYPRGLFAAPWGQEPVFLPPLPQPYANAARMGLQPPIQPEISTFGGPAQADFMQSIRDVAVFAWALTGINGCLAEYTRGKPAGESQPPEGFPVWEPEGGMAGTLREIHSSISSSSGNGPYPSPGSRDPFGDPGLDGKRFS</sequence>
<accession>A0A6A6B387</accession>
<dbReference type="InterPro" id="IPR013655">
    <property type="entry name" value="PAS_fold_3"/>
</dbReference>
<evidence type="ECO:0000259" key="2">
    <source>
        <dbReference type="PROSITE" id="PS50112"/>
    </source>
</evidence>
<dbReference type="SUPFAM" id="SSF55785">
    <property type="entry name" value="PYP-like sensor domain (PAS domain)"/>
    <property type="match status" value="1"/>
</dbReference>
<reference evidence="3" key="1">
    <citation type="journal article" date="2020" name="Stud. Mycol.">
        <title>101 Dothideomycetes genomes: a test case for predicting lifestyles and emergence of pathogens.</title>
        <authorList>
            <person name="Haridas S."/>
            <person name="Albert R."/>
            <person name="Binder M."/>
            <person name="Bloem J."/>
            <person name="Labutti K."/>
            <person name="Salamov A."/>
            <person name="Andreopoulos B."/>
            <person name="Baker S."/>
            <person name="Barry K."/>
            <person name="Bills G."/>
            <person name="Bluhm B."/>
            <person name="Cannon C."/>
            <person name="Castanera R."/>
            <person name="Culley D."/>
            <person name="Daum C."/>
            <person name="Ezra D."/>
            <person name="Gonzalez J."/>
            <person name="Henrissat B."/>
            <person name="Kuo A."/>
            <person name="Liang C."/>
            <person name="Lipzen A."/>
            <person name="Lutzoni F."/>
            <person name="Magnuson J."/>
            <person name="Mondo S."/>
            <person name="Nolan M."/>
            <person name="Ohm R."/>
            <person name="Pangilinan J."/>
            <person name="Park H.-J."/>
            <person name="Ramirez L."/>
            <person name="Alfaro M."/>
            <person name="Sun H."/>
            <person name="Tritt A."/>
            <person name="Yoshinaga Y."/>
            <person name="Zwiers L.-H."/>
            <person name="Turgeon B."/>
            <person name="Goodwin S."/>
            <person name="Spatafora J."/>
            <person name="Crous P."/>
            <person name="Grigoriev I."/>
        </authorList>
    </citation>
    <scope>NUCLEOTIDE SEQUENCE</scope>
    <source>
        <strain evidence="3">CBS 121167</strain>
    </source>
</reference>
<dbReference type="Pfam" id="PF08447">
    <property type="entry name" value="PAS_3"/>
    <property type="match status" value="1"/>
</dbReference>
<feature type="compositionally biased region" description="Low complexity" evidence="1">
    <location>
        <begin position="495"/>
        <end position="511"/>
    </location>
</feature>
<protein>
    <recommendedName>
        <fullName evidence="2">PAS domain-containing protein</fullName>
    </recommendedName>
</protein>
<dbReference type="InterPro" id="IPR035965">
    <property type="entry name" value="PAS-like_dom_sf"/>
</dbReference>
<dbReference type="PROSITE" id="PS50112">
    <property type="entry name" value="PAS"/>
    <property type="match status" value="1"/>
</dbReference>
<dbReference type="AlphaFoldDB" id="A0A6A6B387"/>
<keyword evidence="4" id="KW-1185">Reference proteome</keyword>
<name>A0A6A6B387_9PEZI</name>
<proteinExistence type="predicted"/>
<dbReference type="EMBL" id="ML995496">
    <property type="protein sequence ID" value="KAF2138520.1"/>
    <property type="molecule type" value="Genomic_DNA"/>
</dbReference>
<feature type="domain" description="PAS" evidence="2">
    <location>
        <begin position="28"/>
        <end position="70"/>
    </location>
</feature>
<evidence type="ECO:0000313" key="3">
    <source>
        <dbReference type="EMBL" id="KAF2138520.1"/>
    </source>
</evidence>
<organism evidence="3 4">
    <name type="scientific">Aplosporella prunicola CBS 121167</name>
    <dbReference type="NCBI Taxonomy" id="1176127"/>
    <lineage>
        <taxon>Eukaryota</taxon>
        <taxon>Fungi</taxon>
        <taxon>Dikarya</taxon>
        <taxon>Ascomycota</taxon>
        <taxon>Pezizomycotina</taxon>
        <taxon>Dothideomycetes</taxon>
        <taxon>Dothideomycetes incertae sedis</taxon>
        <taxon>Botryosphaeriales</taxon>
        <taxon>Aplosporellaceae</taxon>
        <taxon>Aplosporella</taxon>
    </lineage>
</organism>
<evidence type="ECO:0000256" key="1">
    <source>
        <dbReference type="SAM" id="MobiDB-lite"/>
    </source>
</evidence>
<feature type="compositionally biased region" description="Acidic residues" evidence="1">
    <location>
        <begin position="256"/>
        <end position="276"/>
    </location>
</feature>
<dbReference type="GeneID" id="54300926"/>
<dbReference type="OrthoDB" id="411251at2759"/>
<gene>
    <name evidence="3" type="ORF">K452DRAFT_311457</name>
</gene>
<dbReference type="Gene3D" id="3.30.450.20">
    <property type="entry name" value="PAS domain"/>
    <property type="match status" value="1"/>
</dbReference>